<dbReference type="Proteomes" id="UP001359485">
    <property type="component" value="Unassembled WGS sequence"/>
</dbReference>
<organism evidence="2 3">
    <name type="scientific">Polyplax serrata</name>
    <name type="common">Common mouse louse</name>
    <dbReference type="NCBI Taxonomy" id="468196"/>
    <lineage>
        <taxon>Eukaryota</taxon>
        <taxon>Metazoa</taxon>
        <taxon>Ecdysozoa</taxon>
        <taxon>Arthropoda</taxon>
        <taxon>Hexapoda</taxon>
        <taxon>Insecta</taxon>
        <taxon>Pterygota</taxon>
        <taxon>Neoptera</taxon>
        <taxon>Paraneoptera</taxon>
        <taxon>Psocodea</taxon>
        <taxon>Troctomorpha</taxon>
        <taxon>Phthiraptera</taxon>
        <taxon>Anoplura</taxon>
        <taxon>Polyplacidae</taxon>
        <taxon>Polyplax</taxon>
    </lineage>
</organism>
<feature type="region of interest" description="Disordered" evidence="1">
    <location>
        <begin position="1"/>
        <end position="134"/>
    </location>
</feature>
<sequence>MENTVTTSPTGNVTTATAGGATTTSTSAAAAGGTGATTSAASTCSTPSVPLNPNADVFEGQHSAGSQEKKTGQTSLTAGKAEEPEQGTETTDSSPWTSLYLETDGEKVNNDENATEGEIGKEMWSEQTQETYGD</sequence>
<evidence type="ECO:0000313" key="3">
    <source>
        <dbReference type="Proteomes" id="UP001359485"/>
    </source>
</evidence>
<gene>
    <name evidence="2" type="ORF">RUM44_009458</name>
</gene>
<feature type="compositionally biased region" description="Polar residues" evidence="1">
    <location>
        <begin position="125"/>
        <end position="134"/>
    </location>
</feature>
<dbReference type="EMBL" id="JAWJWF010000045">
    <property type="protein sequence ID" value="KAK6626981.1"/>
    <property type="molecule type" value="Genomic_DNA"/>
</dbReference>
<evidence type="ECO:0000256" key="1">
    <source>
        <dbReference type="SAM" id="MobiDB-lite"/>
    </source>
</evidence>
<name>A0ABR1ASU2_POLSC</name>
<reference evidence="2 3" key="1">
    <citation type="submission" date="2023-09" db="EMBL/GenBank/DDBJ databases">
        <title>Genomes of two closely related lineages of the louse Polyplax serrata with different host specificities.</title>
        <authorList>
            <person name="Martinu J."/>
            <person name="Tarabai H."/>
            <person name="Stefka J."/>
            <person name="Hypsa V."/>
        </authorList>
    </citation>
    <scope>NUCLEOTIDE SEQUENCE [LARGE SCALE GENOMIC DNA]</scope>
    <source>
        <strain evidence="2">98ZLc_SE</strain>
    </source>
</reference>
<feature type="compositionally biased region" description="Polar residues" evidence="1">
    <location>
        <begin position="87"/>
        <end position="97"/>
    </location>
</feature>
<feature type="compositionally biased region" description="Low complexity" evidence="1">
    <location>
        <begin position="1"/>
        <end position="46"/>
    </location>
</feature>
<accession>A0ABR1ASU2</accession>
<evidence type="ECO:0000313" key="2">
    <source>
        <dbReference type="EMBL" id="KAK6626981.1"/>
    </source>
</evidence>
<protein>
    <submittedName>
        <fullName evidence="2">Uncharacterized protein</fullName>
    </submittedName>
</protein>
<comment type="caution">
    <text evidence="2">The sequence shown here is derived from an EMBL/GenBank/DDBJ whole genome shotgun (WGS) entry which is preliminary data.</text>
</comment>
<keyword evidence="3" id="KW-1185">Reference proteome</keyword>
<proteinExistence type="predicted"/>